<sequence>MADDPPIRNYDESFSTSEDYRSTLPDIQNSAEHTIQGADVPVAQVGSSNFRLPLQIKGDAGESRTVEAGVTGTVSLKAGDKGINMSRVMRTFYSFKDEVFTLERLETVLRKFQETLGEDEAFLQIHFAYPLVKPSLRSGLEGFQFYDVAFLGRIGDNGKFRKYLQLDYIYSSTCPCSSSLVEHALDQRNAYGIPHSQRSTARVTVEISLDSVLTVEALRDHCLNALKTETQVMVRREDEQAFAELNGSFQIFVEDAVRLLFKELDADSRIIDFKAVCSHLESLHSHDAVAAVCKGVPDGFNCNGGFPDFRSLVH</sequence>
<accession>E7C5L4</accession>
<reference evidence="3" key="1">
    <citation type="submission" date="2010-01" db="EMBL/GenBank/DDBJ databases">
        <title>Genome fragments of uncultured bacteria from the North Pacific subtropical Gyre.</title>
        <authorList>
            <person name="Pham V.D."/>
            <person name="Delong E.F."/>
        </authorList>
    </citation>
    <scope>NUCLEOTIDE SEQUENCE</scope>
</reference>
<dbReference type="Pfam" id="PF02649">
    <property type="entry name" value="GCHY-1"/>
    <property type="match status" value="1"/>
</dbReference>
<dbReference type="AlphaFoldDB" id="E7C5L4"/>
<organism evidence="3">
    <name type="scientific">uncultured verrucomicrobium HF0500_27H16</name>
    <dbReference type="NCBI Taxonomy" id="723600"/>
    <lineage>
        <taxon>Bacteria</taxon>
        <taxon>Pseudomonadati</taxon>
        <taxon>Verrucomicrobiota</taxon>
        <taxon>environmental samples</taxon>
    </lineage>
</organism>
<feature type="region of interest" description="Disordered" evidence="2">
    <location>
        <begin position="1"/>
        <end position="20"/>
    </location>
</feature>
<protein>
    <submittedName>
        <fullName evidence="3">Uncharacterized conserved protein</fullName>
    </submittedName>
</protein>
<feature type="compositionally biased region" description="Basic and acidic residues" evidence="2">
    <location>
        <begin position="1"/>
        <end position="11"/>
    </location>
</feature>
<name>E7C5L4_9BACT</name>
<dbReference type="PANTHER" id="PTHR36445">
    <property type="entry name" value="GTP CYCLOHYDROLASE MPTA"/>
    <property type="match status" value="1"/>
</dbReference>
<dbReference type="PANTHER" id="PTHR36445:SF1">
    <property type="entry name" value="GTP CYCLOHYDROLASE MPTA"/>
    <property type="match status" value="1"/>
</dbReference>
<evidence type="ECO:0000256" key="2">
    <source>
        <dbReference type="SAM" id="MobiDB-lite"/>
    </source>
</evidence>
<dbReference type="NCBIfam" id="NF010200">
    <property type="entry name" value="PRK13674.1-1"/>
    <property type="match status" value="1"/>
</dbReference>
<dbReference type="GO" id="GO:0003934">
    <property type="term" value="F:GTP cyclohydrolase I activity"/>
    <property type="evidence" value="ECO:0007669"/>
    <property type="project" value="InterPro"/>
</dbReference>
<dbReference type="EMBL" id="GU567995">
    <property type="protein sequence ID" value="ADI22738.1"/>
    <property type="molecule type" value="Genomic_DNA"/>
</dbReference>
<evidence type="ECO:0000256" key="1">
    <source>
        <dbReference type="ARBA" id="ARBA00022801"/>
    </source>
</evidence>
<dbReference type="Gene3D" id="3.10.270.10">
    <property type="entry name" value="Urate Oxidase"/>
    <property type="match status" value="1"/>
</dbReference>
<evidence type="ECO:0000313" key="3">
    <source>
        <dbReference type="EMBL" id="ADI22738.1"/>
    </source>
</evidence>
<keyword evidence="1" id="KW-0378">Hydrolase</keyword>
<dbReference type="InterPro" id="IPR003801">
    <property type="entry name" value="GTP_cyclohydrolase_FolE2/MptA"/>
</dbReference>
<proteinExistence type="predicted"/>